<dbReference type="PANTHER" id="PTHR10445:SF0">
    <property type="entry name" value="GENERAL TRANSCRIPTION FACTOR IIF SUBUNIT 2"/>
    <property type="match status" value="1"/>
</dbReference>
<evidence type="ECO:0000259" key="8">
    <source>
        <dbReference type="Pfam" id="PF02270"/>
    </source>
</evidence>
<evidence type="ECO:0000313" key="10">
    <source>
        <dbReference type="Proteomes" id="UP000485058"/>
    </source>
</evidence>
<dbReference type="Proteomes" id="UP000485058">
    <property type="component" value="Unassembled WGS sequence"/>
</dbReference>
<gene>
    <name evidence="9" type="ORF">HaLaN_02993</name>
</gene>
<evidence type="ECO:0000256" key="7">
    <source>
        <dbReference type="SAM" id="MobiDB-lite"/>
    </source>
</evidence>
<evidence type="ECO:0000256" key="3">
    <source>
        <dbReference type="ARBA" id="ARBA00023015"/>
    </source>
</evidence>
<comment type="similarity">
    <text evidence="2">Belongs to the TFIIF beta subunit family.</text>
</comment>
<dbReference type="SUPFAM" id="SSF46785">
    <property type="entry name" value="Winged helix' DNA-binding domain"/>
    <property type="match status" value="1"/>
</dbReference>
<feature type="domain" description="TFIIF beta subunit HTH" evidence="8">
    <location>
        <begin position="80"/>
        <end position="140"/>
    </location>
</feature>
<feature type="non-terminal residue" evidence="9">
    <location>
        <position position="1"/>
    </location>
</feature>
<sequence length="144" mass="16484">MPIAALDDKGQVLVDEQYRALNRSRTEKAEVNTHPIQALEHNRRQNLELLRSKRAAVATERLKPEDAKKRKEERKRTSADPKVLETELFKLFARQPSWPFAQLQAETQQPGPHLKSVLETIAAQHKAGPNRGQWSLKKEYLVGS</sequence>
<dbReference type="PANTHER" id="PTHR10445">
    <property type="entry name" value="GENERAL TRANSCRIPTION FACTOR IIF SUBUNIT 2"/>
    <property type="match status" value="1"/>
</dbReference>
<keyword evidence="5" id="KW-0804">Transcription</keyword>
<evidence type="ECO:0000256" key="1">
    <source>
        <dbReference type="ARBA" id="ARBA00004123"/>
    </source>
</evidence>
<dbReference type="Pfam" id="PF02270">
    <property type="entry name" value="TFIIF_beta"/>
    <property type="match status" value="1"/>
</dbReference>
<evidence type="ECO:0000256" key="2">
    <source>
        <dbReference type="ARBA" id="ARBA00009543"/>
    </source>
</evidence>
<dbReference type="GO" id="GO:0003677">
    <property type="term" value="F:DNA binding"/>
    <property type="evidence" value="ECO:0007669"/>
    <property type="project" value="UniProtKB-KW"/>
</dbReference>
<evidence type="ECO:0000256" key="6">
    <source>
        <dbReference type="ARBA" id="ARBA00023242"/>
    </source>
</evidence>
<keyword evidence="10" id="KW-1185">Reference proteome</keyword>
<dbReference type="EMBL" id="BLLF01000136">
    <property type="protein sequence ID" value="GFH08083.1"/>
    <property type="molecule type" value="Genomic_DNA"/>
</dbReference>
<dbReference type="InterPro" id="IPR036390">
    <property type="entry name" value="WH_DNA-bd_sf"/>
</dbReference>
<keyword evidence="6" id="KW-0539">Nucleus</keyword>
<dbReference type="InterPro" id="IPR036388">
    <property type="entry name" value="WH-like_DNA-bd_sf"/>
</dbReference>
<feature type="compositionally biased region" description="Basic and acidic residues" evidence="7">
    <location>
        <begin position="60"/>
        <end position="80"/>
    </location>
</feature>
<protein>
    <recommendedName>
        <fullName evidence="8">TFIIF beta subunit HTH domain-containing protein</fullName>
    </recommendedName>
</protein>
<dbReference type="Gene3D" id="1.10.10.10">
    <property type="entry name" value="Winged helix-like DNA-binding domain superfamily/Winged helix DNA-binding domain"/>
    <property type="match status" value="1"/>
</dbReference>
<dbReference type="InterPro" id="IPR040450">
    <property type="entry name" value="TFIIF_beta_HTH"/>
</dbReference>
<evidence type="ECO:0000313" key="9">
    <source>
        <dbReference type="EMBL" id="GFH08083.1"/>
    </source>
</evidence>
<dbReference type="FunFam" id="1.10.10.10:FF:000035">
    <property type="entry name" value="General transcription factor IIF subunit 2"/>
    <property type="match status" value="1"/>
</dbReference>
<evidence type="ECO:0000256" key="4">
    <source>
        <dbReference type="ARBA" id="ARBA00023125"/>
    </source>
</evidence>
<dbReference type="GO" id="GO:0006367">
    <property type="term" value="P:transcription initiation at RNA polymerase II promoter"/>
    <property type="evidence" value="ECO:0007669"/>
    <property type="project" value="InterPro"/>
</dbReference>
<evidence type="ECO:0000256" key="5">
    <source>
        <dbReference type="ARBA" id="ARBA00023163"/>
    </source>
</evidence>
<feature type="region of interest" description="Disordered" evidence="7">
    <location>
        <begin position="54"/>
        <end position="80"/>
    </location>
</feature>
<organism evidence="9 10">
    <name type="scientific">Haematococcus lacustris</name>
    <name type="common">Green alga</name>
    <name type="synonym">Haematococcus pluvialis</name>
    <dbReference type="NCBI Taxonomy" id="44745"/>
    <lineage>
        <taxon>Eukaryota</taxon>
        <taxon>Viridiplantae</taxon>
        <taxon>Chlorophyta</taxon>
        <taxon>core chlorophytes</taxon>
        <taxon>Chlorophyceae</taxon>
        <taxon>CS clade</taxon>
        <taxon>Chlamydomonadales</taxon>
        <taxon>Haematococcaceae</taxon>
        <taxon>Haematococcus</taxon>
    </lineage>
</organism>
<comment type="caution">
    <text evidence="9">The sequence shown here is derived from an EMBL/GenBank/DDBJ whole genome shotgun (WGS) entry which is preliminary data.</text>
</comment>
<accession>A0A699YDH4</accession>
<keyword evidence="4" id="KW-0238">DNA-binding</keyword>
<name>A0A699YDH4_HAELA</name>
<reference evidence="9 10" key="1">
    <citation type="submission" date="2020-02" db="EMBL/GenBank/DDBJ databases">
        <title>Draft genome sequence of Haematococcus lacustris strain NIES-144.</title>
        <authorList>
            <person name="Morimoto D."/>
            <person name="Nakagawa S."/>
            <person name="Yoshida T."/>
            <person name="Sawayama S."/>
        </authorList>
    </citation>
    <scope>NUCLEOTIDE SEQUENCE [LARGE SCALE GENOMIC DNA]</scope>
    <source>
        <strain evidence="9 10">NIES-144</strain>
    </source>
</reference>
<dbReference type="AlphaFoldDB" id="A0A699YDH4"/>
<dbReference type="InterPro" id="IPR003196">
    <property type="entry name" value="TFIIF_beta"/>
</dbReference>
<keyword evidence="3" id="KW-0805">Transcription regulation</keyword>
<dbReference type="GO" id="GO:0005674">
    <property type="term" value="C:transcription factor TFIIF complex"/>
    <property type="evidence" value="ECO:0007669"/>
    <property type="project" value="InterPro"/>
</dbReference>
<proteinExistence type="inferred from homology"/>
<comment type="subcellular location">
    <subcellularLocation>
        <location evidence="1">Nucleus</location>
    </subcellularLocation>
</comment>